<name>A0A1P8UDM3_9GAMM</name>
<sequence length="293" mass="32226">MFGEKFPPSDVIDKLNELMTSLQGHLQETHKTMLARRETAARAGAIIQQVVESAAGWEQLAKEGMELAAKFATEGMELGYEFATHGMDLGYEFASRGEAVGPMANRVLFMAVQIGVMADRIGEMSDRILFMADKIGEFGDKILYESQLVIYTEQLIIDESVLLENAIRTFAEVIAEGVATVTGNAAFFEYKRAVRESSQDVYEHIYGNMNLMLSNMHEYSLAVLQKEERDRERELQVRELQVKLREATLSANACYCPCFCTDTVPAASGSAVAPTGTPVDKAPGDGAGTKPVE</sequence>
<dbReference type="EMBL" id="CP019434">
    <property type="protein sequence ID" value="APZ41967.1"/>
    <property type="molecule type" value="Genomic_DNA"/>
</dbReference>
<organism evidence="2 3">
    <name type="scientific">Acidihalobacter ferrooxydans</name>
    <dbReference type="NCBI Taxonomy" id="1765967"/>
    <lineage>
        <taxon>Bacteria</taxon>
        <taxon>Pseudomonadati</taxon>
        <taxon>Pseudomonadota</taxon>
        <taxon>Gammaproteobacteria</taxon>
        <taxon>Chromatiales</taxon>
        <taxon>Ectothiorhodospiraceae</taxon>
        <taxon>Acidihalobacter</taxon>
    </lineage>
</organism>
<dbReference type="AlphaFoldDB" id="A0A1P8UDM3"/>
<reference evidence="2 3" key="1">
    <citation type="submission" date="2017-01" db="EMBL/GenBank/DDBJ databases">
        <title>Draft sequence of Acidihalobacter ferrooxidans strain DSM 14175 (strain V8).</title>
        <authorList>
            <person name="Khaleque H.N."/>
            <person name="Ramsay J.P."/>
            <person name="Murphy R.J.T."/>
            <person name="Kaksonen A.H."/>
            <person name="Boxall N.J."/>
            <person name="Watkin E.L.J."/>
        </authorList>
    </citation>
    <scope>NUCLEOTIDE SEQUENCE [LARGE SCALE GENOMIC DNA]</scope>
    <source>
        <strain evidence="2 3">V8</strain>
    </source>
</reference>
<evidence type="ECO:0000256" key="1">
    <source>
        <dbReference type="SAM" id="MobiDB-lite"/>
    </source>
</evidence>
<dbReference type="RefSeq" id="WP_076835314.1">
    <property type="nucleotide sequence ID" value="NZ_CP019434.1"/>
</dbReference>
<evidence type="ECO:0000313" key="3">
    <source>
        <dbReference type="Proteomes" id="UP000243807"/>
    </source>
</evidence>
<feature type="region of interest" description="Disordered" evidence="1">
    <location>
        <begin position="270"/>
        <end position="293"/>
    </location>
</feature>
<dbReference type="Proteomes" id="UP000243807">
    <property type="component" value="Chromosome"/>
</dbReference>
<evidence type="ECO:0000313" key="2">
    <source>
        <dbReference type="EMBL" id="APZ41967.1"/>
    </source>
</evidence>
<dbReference type="OrthoDB" id="2868687at2"/>
<gene>
    <name evidence="2" type="ORF">BW247_01690</name>
</gene>
<protein>
    <submittedName>
        <fullName evidence="2">Uncharacterized protein</fullName>
    </submittedName>
</protein>
<accession>A0A1P8UDM3</accession>
<keyword evidence="3" id="KW-1185">Reference proteome</keyword>
<dbReference type="KEGG" id="afy:BW247_01690"/>
<proteinExistence type="predicted"/>